<dbReference type="Proteomes" id="UP000765509">
    <property type="component" value="Unassembled WGS sequence"/>
</dbReference>
<comment type="caution">
    <text evidence="1">The sequence shown here is derived from an EMBL/GenBank/DDBJ whole genome shotgun (WGS) entry which is preliminary data.</text>
</comment>
<evidence type="ECO:0000313" key="2">
    <source>
        <dbReference type="Proteomes" id="UP000765509"/>
    </source>
</evidence>
<sequence length="230" mass="26074">MVHCPYPAVCSTWGFLESPRAKLDPYAGVPGGPWTTTSHIWPGPIERVQNHKTLTFLNVEGEALVLLLLSLLPKYSKATLFPVPLEIFNQLLLPFLLPFLPHQACHDSSSKTIPHSTVQNFTYSHLSTAPVEEEKSFHLCCFLPPRYFSKGIVCLNQVTREDPNTASENQDAVAHLFKNVDRNSREVIMYANDRTIPGTASEEMAEKVSWYEDELINDFQRTFVHMGRED</sequence>
<reference evidence="1" key="1">
    <citation type="submission" date="2021-03" db="EMBL/GenBank/DDBJ databases">
        <title>Draft genome sequence of rust myrtle Austropuccinia psidii MF-1, a brazilian biotype.</title>
        <authorList>
            <person name="Quecine M.C."/>
            <person name="Pachon D.M.R."/>
            <person name="Bonatelli M.L."/>
            <person name="Correr F.H."/>
            <person name="Franceschini L.M."/>
            <person name="Leite T.F."/>
            <person name="Margarido G.R.A."/>
            <person name="Almeida C.A."/>
            <person name="Ferrarezi J.A."/>
            <person name="Labate C.A."/>
        </authorList>
    </citation>
    <scope>NUCLEOTIDE SEQUENCE</scope>
    <source>
        <strain evidence="1">MF-1</strain>
    </source>
</reference>
<proteinExistence type="predicted"/>
<keyword evidence="2" id="KW-1185">Reference proteome</keyword>
<dbReference type="AlphaFoldDB" id="A0A9Q3JQH1"/>
<gene>
    <name evidence="1" type="ORF">O181_106263</name>
</gene>
<evidence type="ECO:0000313" key="1">
    <source>
        <dbReference type="EMBL" id="MBW0566548.1"/>
    </source>
</evidence>
<protein>
    <submittedName>
        <fullName evidence="1">Uncharacterized protein</fullName>
    </submittedName>
</protein>
<organism evidence="1 2">
    <name type="scientific">Austropuccinia psidii MF-1</name>
    <dbReference type="NCBI Taxonomy" id="1389203"/>
    <lineage>
        <taxon>Eukaryota</taxon>
        <taxon>Fungi</taxon>
        <taxon>Dikarya</taxon>
        <taxon>Basidiomycota</taxon>
        <taxon>Pucciniomycotina</taxon>
        <taxon>Pucciniomycetes</taxon>
        <taxon>Pucciniales</taxon>
        <taxon>Sphaerophragmiaceae</taxon>
        <taxon>Austropuccinia</taxon>
    </lineage>
</organism>
<name>A0A9Q3JQH1_9BASI</name>
<dbReference type="EMBL" id="AVOT02079299">
    <property type="protein sequence ID" value="MBW0566548.1"/>
    <property type="molecule type" value="Genomic_DNA"/>
</dbReference>
<accession>A0A9Q3JQH1</accession>